<dbReference type="RefSeq" id="XP_009046057.1">
    <property type="nucleotide sequence ID" value="XM_009047809.1"/>
</dbReference>
<keyword evidence="1" id="KW-0732">Signal</keyword>
<organism evidence="3 4">
    <name type="scientific">Lottia gigantea</name>
    <name type="common">Giant owl limpet</name>
    <dbReference type="NCBI Taxonomy" id="225164"/>
    <lineage>
        <taxon>Eukaryota</taxon>
        <taxon>Metazoa</taxon>
        <taxon>Spiralia</taxon>
        <taxon>Lophotrochozoa</taxon>
        <taxon>Mollusca</taxon>
        <taxon>Gastropoda</taxon>
        <taxon>Patellogastropoda</taxon>
        <taxon>Lottioidea</taxon>
        <taxon>Lottiidae</taxon>
        <taxon>Lottia</taxon>
    </lineage>
</organism>
<evidence type="ECO:0000259" key="2">
    <source>
        <dbReference type="PROSITE" id="PS50948"/>
    </source>
</evidence>
<dbReference type="KEGG" id="lgi:LOTGIDRAFT_171605"/>
<sequence>MTVISNLMLVIVLLCVVSLHVASPKPHSRTRKSADGEKEDCYNITKDKWLNYQILKLSAVETEDGCKPLYCYKFAKNTYLRYYVLHSTDVESEDECKLLCEKNNKCGTYRINRRVRPFRCDLFKKPVIFAAFNTNLEECIKKCTAMKECKILTNLANILGVVFSF</sequence>
<dbReference type="CTD" id="20241831"/>
<dbReference type="Proteomes" id="UP000030746">
    <property type="component" value="Unassembled WGS sequence"/>
</dbReference>
<gene>
    <name evidence="3" type="ORF">LOTGIDRAFT_171605</name>
</gene>
<evidence type="ECO:0000313" key="3">
    <source>
        <dbReference type="EMBL" id="ESP03258.1"/>
    </source>
</evidence>
<dbReference type="EMBL" id="KB200071">
    <property type="protein sequence ID" value="ESP03258.1"/>
    <property type="molecule type" value="Genomic_DNA"/>
</dbReference>
<dbReference type="InterPro" id="IPR003609">
    <property type="entry name" value="Pan_app"/>
</dbReference>
<evidence type="ECO:0000256" key="1">
    <source>
        <dbReference type="SAM" id="SignalP"/>
    </source>
</evidence>
<reference evidence="3 4" key="1">
    <citation type="journal article" date="2013" name="Nature">
        <title>Insights into bilaterian evolution from three spiralian genomes.</title>
        <authorList>
            <person name="Simakov O."/>
            <person name="Marletaz F."/>
            <person name="Cho S.J."/>
            <person name="Edsinger-Gonzales E."/>
            <person name="Havlak P."/>
            <person name="Hellsten U."/>
            <person name="Kuo D.H."/>
            <person name="Larsson T."/>
            <person name="Lv J."/>
            <person name="Arendt D."/>
            <person name="Savage R."/>
            <person name="Osoegawa K."/>
            <person name="de Jong P."/>
            <person name="Grimwood J."/>
            <person name="Chapman J.A."/>
            <person name="Shapiro H."/>
            <person name="Aerts A."/>
            <person name="Otillar R.P."/>
            <person name="Terry A.Y."/>
            <person name="Boore J.L."/>
            <person name="Grigoriev I.V."/>
            <person name="Lindberg D.R."/>
            <person name="Seaver E.C."/>
            <person name="Weisblat D.A."/>
            <person name="Putnam N.H."/>
            <person name="Rokhsar D.S."/>
        </authorList>
    </citation>
    <scope>NUCLEOTIDE SEQUENCE [LARGE SCALE GENOMIC DNA]</scope>
</reference>
<accession>V4AZU1</accession>
<dbReference type="AlphaFoldDB" id="V4AZU1"/>
<dbReference type="HOGENOM" id="CLU_136999_0_0_1"/>
<protein>
    <recommendedName>
        <fullName evidence="2">Apple domain-containing protein</fullName>
    </recommendedName>
</protein>
<evidence type="ECO:0000313" key="4">
    <source>
        <dbReference type="Proteomes" id="UP000030746"/>
    </source>
</evidence>
<feature type="domain" description="Apple" evidence="2">
    <location>
        <begin position="66"/>
        <end position="143"/>
    </location>
</feature>
<proteinExistence type="predicted"/>
<name>V4AZU1_LOTGI</name>
<feature type="chain" id="PRO_5004717107" description="Apple domain-containing protein" evidence="1">
    <location>
        <begin position="23"/>
        <end position="165"/>
    </location>
</feature>
<dbReference type="PROSITE" id="PS50948">
    <property type="entry name" value="PAN"/>
    <property type="match status" value="1"/>
</dbReference>
<dbReference type="GeneID" id="20241831"/>
<keyword evidence="4" id="KW-1185">Reference proteome</keyword>
<feature type="signal peptide" evidence="1">
    <location>
        <begin position="1"/>
        <end position="22"/>
    </location>
</feature>